<dbReference type="AlphaFoldDB" id="A0A3N4IU83"/>
<feature type="compositionally biased region" description="Acidic residues" evidence="1">
    <location>
        <begin position="72"/>
        <end position="85"/>
    </location>
</feature>
<dbReference type="Proteomes" id="UP000276215">
    <property type="component" value="Unassembled WGS sequence"/>
</dbReference>
<reference evidence="2 3" key="1">
    <citation type="journal article" date="2018" name="Nat. Ecol. Evol.">
        <title>Pezizomycetes genomes reveal the molecular basis of ectomycorrhizal truffle lifestyle.</title>
        <authorList>
            <person name="Murat C."/>
            <person name="Payen T."/>
            <person name="Noel B."/>
            <person name="Kuo A."/>
            <person name="Morin E."/>
            <person name="Chen J."/>
            <person name="Kohler A."/>
            <person name="Krizsan K."/>
            <person name="Balestrini R."/>
            <person name="Da Silva C."/>
            <person name="Montanini B."/>
            <person name="Hainaut M."/>
            <person name="Levati E."/>
            <person name="Barry K.W."/>
            <person name="Belfiori B."/>
            <person name="Cichocki N."/>
            <person name="Clum A."/>
            <person name="Dockter R.B."/>
            <person name="Fauchery L."/>
            <person name="Guy J."/>
            <person name="Iotti M."/>
            <person name="Le Tacon F."/>
            <person name="Lindquist E.A."/>
            <person name="Lipzen A."/>
            <person name="Malagnac F."/>
            <person name="Mello A."/>
            <person name="Molinier V."/>
            <person name="Miyauchi S."/>
            <person name="Poulain J."/>
            <person name="Riccioni C."/>
            <person name="Rubini A."/>
            <person name="Sitrit Y."/>
            <person name="Splivallo R."/>
            <person name="Traeger S."/>
            <person name="Wang M."/>
            <person name="Zifcakova L."/>
            <person name="Wipf D."/>
            <person name="Zambonelli A."/>
            <person name="Paolocci F."/>
            <person name="Nowrousian M."/>
            <person name="Ottonello S."/>
            <person name="Baldrian P."/>
            <person name="Spatafora J.W."/>
            <person name="Henrissat B."/>
            <person name="Nagy L.G."/>
            <person name="Aury J.M."/>
            <person name="Wincker P."/>
            <person name="Grigoriev I.V."/>
            <person name="Bonfante P."/>
            <person name="Martin F.M."/>
        </authorList>
    </citation>
    <scope>NUCLEOTIDE SEQUENCE [LARGE SCALE GENOMIC DNA]</scope>
    <source>
        <strain evidence="2 3">120613-1</strain>
    </source>
</reference>
<accession>A0A3N4IU83</accession>
<feature type="region of interest" description="Disordered" evidence="1">
    <location>
        <begin position="65"/>
        <end position="85"/>
    </location>
</feature>
<keyword evidence="3" id="KW-1185">Reference proteome</keyword>
<protein>
    <submittedName>
        <fullName evidence="2">Uncharacterized protein</fullName>
    </submittedName>
</protein>
<dbReference type="OrthoDB" id="5427804at2759"/>
<dbReference type="EMBL" id="ML120559">
    <property type="protein sequence ID" value="RPA89722.1"/>
    <property type="molecule type" value="Genomic_DNA"/>
</dbReference>
<name>A0A3N4IU83_9PEZI</name>
<sequence length="85" mass="9220">MRPQQVAITWSVGEAWEKISTQRAEVIPQAFRVVGLSLPINRSEDHELSIKGLANNFLVVGVKEGEAGGVGSDDDETVDEEKVEG</sequence>
<organism evidence="2 3">
    <name type="scientific">Choiromyces venosus 120613-1</name>
    <dbReference type="NCBI Taxonomy" id="1336337"/>
    <lineage>
        <taxon>Eukaryota</taxon>
        <taxon>Fungi</taxon>
        <taxon>Dikarya</taxon>
        <taxon>Ascomycota</taxon>
        <taxon>Pezizomycotina</taxon>
        <taxon>Pezizomycetes</taxon>
        <taxon>Pezizales</taxon>
        <taxon>Tuberaceae</taxon>
        <taxon>Choiromyces</taxon>
    </lineage>
</organism>
<proteinExistence type="predicted"/>
<evidence type="ECO:0000313" key="3">
    <source>
        <dbReference type="Proteomes" id="UP000276215"/>
    </source>
</evidence>
<evidence type="ECO:0000313" key="2">
    <source>
        <dbReference type="EMBL" id="RPA89722.1"/>
    </source>
</evidence>
<evidence type="ECO:0000256" key="1">
    <source>
        <dbReference type="SAM" id="MobiDB-lite"/>
    </source>
</evidence>
<gene>
    <name evidence="2" type="ORF">L873DRAFT_593617</name>
</gene>